<proteinExistence type="predicted"/>
<organism evidence="1">
    <name type="scientific">marine sediment metagenome</name>
    <dbReference type="NCBI Taxonomy" id="412755"/>
    <lineage>
        <taxon>unclassified sequences</taxon>
        <taxon>metagenomes</taxon>
        <taxon>ecological metagenomes</taxon>
    </lineage>
</organism>
<evidence type="ECO:0000313" key="1">
    <source>
        <dbReference type="EMBL" id="KKK61228.1"/>
    </source>
</evidence>
<sequence>MNQPVVEQSQNRAVVDAHTASEFRAQVTRIQEVMKAVMKSDTHYGVIPGTQKPTLYKAGSEVLLSTFRISVEPEIDDLST</sequence>
<dbReference type="AlphaFoldDB" id="A0A0F8WX38"/>
<protein>
    <submittedName>
        <fullName evidence="1">Uncharacterized protein</fullName>
    </submittedName>
</protein>
<accession>A0A0F8WX38</accession>
<feature type="non-terminal residue" evidence="1">
    <location>
        <position position="80"/>
    </location>
</feature>
<name>A0A0F8WX38_9ZZZZ</name>
<reference evidence="1" key="1">
    <citation type="journal article" date="2015" name="Nature">
        <title>Complex archaea that bridge the gap between prokaryotes and eukaryotes.</title>
        <authorList>
            <person name="Spang A."/>
            <person name="Saw J.H."/>
            <person name="Jorgensen S.L."/>
            <person name="Zaremba-Niedzwiedzka K."/>
            <person name="Martijn J."/>
            <person name="Lind A.E."/>
            <person name="van Eijk R."/>
            <person name="Schleper C."/>
            <person name="Guy L."/>
            <person name="Ettema T.J."/>
        </authorList>
    </citation>
    <scope>NUCLEOTIDE SEQUENCE</scope>
</reference>
<gene>
    <name evidence="1" type="ORF">LCGC14_3016400</name>
</gene>
<dbReference type="EMBL" id="LAZR01062579">
    <property type="protein sequence ID" value="KKK61228.1"/>
    <property type="molecule type" value="Genomic_DNA"/>
</dbReference>
<comment type="caution">
    <text evidence="1">The sequence shown here is derived from an EMBL/GenBank/DDBJ whole genome shotgun (WGS) entry which is preliminary data.</text>
</comment>